<dbReference type="GO" id="GO:0005737">
    <property type="term" value="C:cytoplasm"/>
    <property type="evidence" value="ECO:0007669"/>
    <property type="project" value="TreeGrafter"/>
</dbReference>
<keyword evidence="1" id="KW-0472">Membrane</keyword>
<dbReference type="VEuPathDB" id="TriTrypDB:C4B63_161g15"/>
<evidence type="ECO:0000313" key="3">
    <source>
        <dbReference type="Proteomes" id="UP000246121"/>
    </source>
</evidence>
<dbReference type="EMBL" id="PRFA01000161">
    <property type="protein sequence ID" value="PWU85463.1"/>
    <property type="molecule type" value="Genomic_DNA"/>
</dbReference>
<comment type="caution">
    <text evidence="2">The sequence shown here is derived from an EMBL/GenBank/DDBJ whole genome shotgun (WGS) entry which is preliminary data.</text>
</comment>
<dbReference type="PANTHER" id="PTHR22950">
    <property type="entry name" value="AMINO ACID TRANSPORTER"/>
    <property type="match status" value="1"/>
</dbReference>
<keyword evidence="1" id="KW-0812">Transmembrane</keyword>
<evidence type="ECO:0000313" key="2">
    <source>
        <dbReference type="EMBL" id="PWU85463.1"/>
    </source>
</evidence>
<reference evidence="2 3" key="1">
    <citation type="journal article" date="2018" name="Microb. Genom.">
        <title>Expanding an expanded genome: long-read sequencing of Trypanosoma cruzi.</title>
        <authorList>
            <person name="Berna L."/>
            <person name="Rodriguez M."/>
            <person name="Chiribao M.L."/>
            <person name="Parodi-Talice A."/>
            <person name="Pita S."/>
            <person name="Rijo G."/>
            <person name="Alvarez-Valin F."/>
            <person name="Robello C."/>
        </authorList>
    </citation>
    <scope>NUCLEOTIDE SEQUENCE [LARGE SCALE GENOMIC DNA]</scope>
    <source>
        <strain evidence="2 3">Dm28c</strain>
    </source>
</reference>
<dbReference type="PANTHER" id="PTHR22950:SF369">
    <property type="entry name" value="ACID TRANSPORTER 1, PUTATIVE-RELATED"/>
    <property type="match status" value="1"/>
</dbReference>
<dbReference type="AlphaFoldDB" id="A0A2V2UT71"/>
<keyword evidence="1" id="KW-1133">Transmembrane helix</keyword>
<organism evidence="2 3">
    <name type="scientific">Trypanosoma cruzi</name>
    <dbReference type="NCBI Taxonomy" id="5693"/>
    <lineage>
        <taxon>Eukaryota</taxon>
        <taxon>Discoba</taxon>
        <taxon>Euglenozoa</taxon>
        <taxon>Kinetoplastea</taxon>
        <taxon>Metakinetoplastina</taxon>
        <taxon>Trypanosomatida</taxon>
        <taxon>Trypanosomatidae</taxon>
        <taxon>Trypanosoma</taxon>
        <taxon>Schizotrypanum</taxon>
    </lineage>
</organism>
<accession>A0A2V2UT71</accession>
<dbReference type="VEuPathDB" id="TriTrypDB:TcBrA4_0032690"/>
<feature type="transmembrane region" description="Helical" evidence="1">
    <location>
        <begin position="39"/>
        <end position="60"/>
    </location>
</feature>
<protein>
    <submittedName>
        <fullName evidence="2">Putative amino acid transporter</fullName>
    </submittedName>
</protein>
<dbReference type="GO" id="GO:0016020">
    <property type="term" value="C:membrane"/>
    <property type="evidence" value="ECO:0007669"/>
    <property type="project" value="TreeGrafter"/>
</dbReference>
<proteinExistence type="predicted"/>
<dbReference type="Proteomes" id="UP000246121">
    <property type="component" value="Unassembled WGS sequence"/>
</dbReference>
<sequence>MHEEDTGRVAGKLCRKEPVEQRGWAQSVMMLMSSGIPPGGLLSTVFNLSSICIGAGILGLPFAAKQQWPRFGACVSGPHWGSHRLLPVLPRGADGATWLEDVRRHGTCAAGSRLRLCHCRATLSEHLWRCVSFIISVGDIFKAILDNTSAPAYWKSKSGNRLLTSLLWLTVMLPLVIPRHINSLRHISAVGIVFSSTSW</sequence>
<name>A0A2V2UT71_TRYCR</name>
<dbReference type="GO" id="GO:0015179">
    <property type="term" value="F:L-amino acid transmembrane transporter activity"/>
    <property type="evidence" value="ECO:0007669"/>
    <property type="project" value="TreeGrafter"/>
</dbReference>
<evidence type="ECO:0000256" key="1">
    <source>
        <dbReference type="SAM" id="Phobius"/>
    </source>
</evidence>
<gene>
    <name evidence="2" type="ORF">C4B63_161g15</name>
</gene>